<dbReference type="Gene3D" id="3.30.560.10">
    <property type="entry name" value="Glucose Oxidase, domain 3"/>
    <property type="match status" value="1"/>
</dbReference>
<organism evidence="8 9">
    <name type="scientific">Elysia crispata</name>
    <name type="common">lettuce slug</name>
    <dbReference type="NCBI Taxonomy" id="231223"/>
    <lineage>
        <taxon>Eukaryota</taxon>
        <taxon>Metazoa</taxon>
        <taxon>Spiralia</taxon>
        <taxon>Lophotrochozoa</taxon>
        <taxon>Mollusca</taxon>
        <taxon>Gastropoda</taxon>
        <taxon>Heterobranchia</taxon>
        <taxon>Euthyneura</taxon>
        <taxon>Panpulmonata</taxon>
        <taxon>Sacoglossa</taxon>
        <taxon>Placobranchoidea</taxon>
        <taxon>Plakobranchidae</taxon>
        <taxon>Elysia</taxon>
    </lineage>
</organism>
<keyword evidence="3" id="KW-0285">Flavoprotein</keyword>
<comment type="cofactor">
    <cofactor evidence="1 5">
        <name>FAD</name>
        <dbReference type="ChEBI" id="CHEBI:57692"/>
    </cofactor>
</comment>
<feature type="binding site" evidence="5">
    <location>
        <position position="124"/>
    </location>
    <ligand>
        <name>FAD</name>
        <dbReference type="ChEBI" id="CHEBI:57692"/>
    </ligand>
</feature>
<evidence type="ECO:0000256" key="4">
    <source>
        <dbReference type="ARBA" id="ARBA00022827"/>
    </source>
</evidence>
<dbReference type="InterPro" id="IPR012132">
    <property type="entry name" value="GMC_OxRdtase"/>
</dbReference>
<evidence type="ECO:0000313" key="8">
    <source>
        <dbReference type="EMBL" id="KAK3729281.1"/>
    </source>
</evidence>
<evidence type="ECO:0008006" key="10">
    <source>
        <dbReference type="Google" id="ProtNLM"/>
    </source>
</evidence>
<evidence type="ECO:0000259" key="7">
    <source>
        <dbReference type="Pfam" id="PF05199"/>
    </source>
</evidence>
<dbReference type="GO" id="GO:0016614">
    <property type="term" value="F:oxidoreductase activity, acting on CH-OH group of donors"/>
    <property type="evidence" value="ECO:0007669"/>
    <property type="project" value="InterPro"/>
</dbReference>
<dbReference type="InterPro" id="IPR007867">
    <property type="entry name" value="GMC_OxRtase_C"/>
</dbReference>
<dbReference type="SUPFAM" id="SSF51905">
    <property type="entry name" value="FAD/NAD(P)-binding domain"/>
    <property type="match status" value="1"/>
</dbReference>
<evidence type="ECO:0000256" key="5">
    <source>
        <dbReference type="PIRSR" id="PIRSR000137-2"/>
    </source>
</evidence>
<sequence>MPSTALTIGILIVLAAISVRLFYPNIFDGGPNFTRKPNATYDYIIVGGGAAGSVLAARLSERNDTTVLLLEAGGSDWNNPNIDIPVMAPFSLGSDIDWVYYGEPQPGLYQAMTGQRSYWPRGRVLGGSGSINGMAVVRGSRHDYDRWARYTGDPTWDYQHVLSYFKRMEDMRIPELRDSVYHGQQGPLKIDHIDACPLVNTLQKAGEEIGYPPNKDYNGRSMEGLIQVQNNVDKGTRLSASKAYLHPVLGRSNLHVLLNAHVQKVLFKGKRATGVEFIRDGLKRTVEVSREVVLSAGTIGSAHILLLSGVGPGKHLQDKHIPVVAELPVGENLQDHVATELQVGITEPLSRTASGLASLWSLLQYKLLGTGPFGSSFFLENMAFKSTNPDTKKIDWPDLQLHFFNSNSGTATLKNLNVNEKTIKEMKYRDAWPFGFICFPTLLRPESRGSITLASTDPFDYPRIRPNYLNTQYDVDILLKGIEECKALVSTKTMKAIGAELLDTVPLRACKQHKFDSREYWTCYIKLKPLTVYHPVGTCKMGPDGDSTAVVDPQLRVRGLSGLRVVDASIMPWIVSGNTHIPTIMIAEKAADMILGRECPPPTKVNK</sequence>
<evidence type="ECO:0000256" key="2">
    <source>
        <dbReference type="ARBA" id="ARBA00010790"/>
    </source>
</evidence>
<keyword evidence="9" id="KW-1185">Reference proteome</keyword>
<keyword evidence="4 5" id="KW-0274">FAD</keyword>
<evidence type="ECO:0000259" key="6">
    <source>
        <dbReference type="Pfam" id="PF00732"/>
    </source>
</evidence>
<comment type="similarity">
    <text evidence="2">Belongs to the GMC oxidoreductase family.</text>
</comment>
<gene>
    <name evidence="8" type="ORF">RRG08_020154</name>
</gene>
<comment type="caution">
    <text evidence="8">The sequence shown here is derived from an EMBL/GenBank/DDBJ whole genome shotgun (WGS) entry which is preliminary data.</text>
</comment>
<evidence type="ECO:0000256" key="1">
    <source>
        <dbReference type="ARBA" id="ARBA00001974"/>
    </source>
</evidence>
<accession>A0AAE0Y160</accession>
<dbReference type="PANTHER" id="PTHR11552">
    <property type="entry name" value="GLUCOSE-METHANOL-CHOLINE GMC OXIDOREDUCTASE"/>
    <property type="match status" value="1"/>
</dbReference>
<feature type="domain" description="Glucose-methanol-choline oxidoreductase N-terminal" evidence="6">
    <location>
        <begin position="41"/>
        <end position="337"/>
    </location>
</feature>
<dbReference type="Proteomes" id="UP001283361">
    <property type="component" value="Unassembled WGS sequence"/>
</dbReference>
<dbReference type="PIRSF" id="PIRSF000137">
    <property type="entry name" value="Alcohol_oxidase"/>
    <property type="match status" value="1"/>
</dbReference>
<proteinExistence type="inferred from homology"/>
<reference evidence="8" key="1">
    <citation type="journal article" date="2023" name="G3 (Bethesda)">
        <title>A reference genome for the long-term kleptoplast-retaining sea slug Elysia crispata morphotype clarki.</title>
        <authorList>
            <person name="Eastman K.E."/>
            <person name="Pendleton A.L."/>
            <person name="Shaikh M.A."/>
            <person name="Suttiyut T."/>
            <person name="Ogas R."/>
            <person name="Tomko P."/>
            <person name="Gavelis G."/>
            <person name="Widhalm J.R."/>
            <person name="Wisecaver J.H."/>
        </authorList>
    </citation>
    <scope>NUCLEOTIDE SEQUENCE</scope>
    <source>
        <strain evidence="8">ECLA1</strain>
    </source>
</reference>
<dbReference type="Pfam" id="PF00732">
    <property type="entry name" value="GMC_oxred_N"/>
    <property type="match status" value="1"/>
</dbReference>
<feature type="domain" description="Glucose-methanol-choline oxidoreductase C-terminal" evidence="7">
    <location>
        <begin position="445"/>
        <end position="587"/>
    </location>
</feature>
<dbReference type="SUPFAM" id="SSF54373">
    <property type="entry name" value="FAD-linked reductases, C-terminal domain"/>
    <property type="match status" value="1"/>
</dbReference>
<dbReference type="AlphaFoldDB" id="A0AAE0Y160"/>
<evidence type="ECO:0000313" key="9">
    <source>
        <dbReference type="Proteomes" id="UP001283361"/>
    </source>
</evidence>
<dbReference type="InterPro" id="IPR036188">
    <property type="entry name" value="FAD/NAD-bd_sf"/>
</dbReference>
<evidence type="ECO:0000256" key="3">
    <source>
        <dbReference type="ARBA" id="ARBA00022630"/>
    </source>
</evidence>
<dbReference type="GO" id="GO:0050660">
    <property type="term" value="F:flavin adenine dinucleotide binding"/>
    <property type="evidence" value="ECO:0007669"/>
    <property type="project" value="InterPro"/>
</dbReference>
<dbReference type="InterPro" id="IPR000172">
    <property type="entry name" value="GMC_OxRdtase_N"/>
</dbReference>
<dbReference type="EMBL" id="JAWDGP010007148">
    <property type="protein sequence ID" value="KAK3729281.1"/>
    <property type="molecule type" value="Genomic_DNA"/>
</dbReference>
<feature type="binding site" evidence="5">
    <location>
        <position position="262"/>
    </location>
    <ligand>
        <name>FAD</name>
        <dbReference type="ChEBI" id="CHEBI:57692"/>
    </ligand>
</feature>
<dbReference type="PANTHER" id="PTHR11552:SF147">
    <property type="entry name" value="CHOLINE DEHYDROGENASE, MITOCHONDRIAL"/>
    <property type="match status" value="1"/>
</dbReference>
<name>A0AAE0Y160_9GAST</name>
<protein>
    <recommendedName>
        <fullName evidence="10">Glucose dehydrogenase [FAD, quinone]</fullName>
    </recommendedName>
</protein>
<dbReference type="Gene3D" id="3.50.50.60">
    <property type="entry name" value="FAD/NAD(P)-binding domain"/>
    <property type="match status" value="1"/>
</dbReference>
<dbReference type="Pfam" id="PF05199">
    <property type="entry name" value="GMC_oxred_C"/>
    <property type="match status" value="1"/>
</dbReference>